<organism evidence="3 4">
    <name type="scientific">Methylocystis hirsuta</name>
    <dbReference type="NCBI Taxonomy" id="369798"/>
    <lineage>
        <taxon>Bacteria</taxon>
        <taxon>Pseudomonadati</taxon>
        <taxon>Pseudomonadota</taxon>
        <taxon>Alphaproteobacteria</taxon>
        <taxon>Hyphomicrobiales</taxon>
        <taxon>Methylocystaceae</taxon>
        <taxon>Methylocystis</taxon>
    </lineage>
</organism>
<feature type="signal peptide" evidence="1">
    <location>
        <begin position="1"/>
        <end position="30"/>
    </location>
</feature>
<evidence type="ECO:0000259" key="2">
    <source>
        <dbReference type="SMART" id="SM01324"/>
    </source>
</evidence>
<dbReference type="SMART" id="SM01324">
    <property type="entry name" value="YARHG"/>
    <property type="match status" value="1"/>
</dbReference>
<name>A0A3M9XKT4_9HYPH</name>
<sequence>MRTQKIFTALSLIGAIAAGSMGVAPSPAAAQDPAYMSCEELWHARNRIYARNGHCFNTDRGRAVFGAGCFPPYGRLSGWEKSRVNQLQMWERRKGC</sequence>
<keyword evidence="4" id="KW-1185">Reference proteome</keyword>
<dbReference type="InterPro" id="IPR025582">
    <property type="entry name" value="YARHG_dom"/>
</dbReference>
<feature type="domain" description="YARHG" evidence="2">
    <location>
        <begin position="13"/>
        <end position="92"/>
    </location>
</feature>
<gene>
    <name evidence="3" type="ORF">D1O30_00850</name>
</gene>
<dbReference type="OrthoDB" id="7666530at2"/>
<reference evidence="3 4" key="1">
    <citation type="submission" date="2018-08" db="EMBL/GenBank/DDBJ databases">
        <title>Genome sequence of Methylocystis hirsuta CSC1, a methanotroph able to accumulate PHAs.</title>
        <authorList>
            <person name="Bordel S."/>
            <person name="Rodriguez E."/>
            <person name="Gancedo J."/>
            <person name="Munoz R."/>
        </authorList>
    </citation>
    <scope>NUCLEOTIDE SEQUENCE [LARGE SCALE GENOMIC DNA]</scope>
    <source>
        <strain evidence="3 4">CSC1</strain>
    </source>
</reference>
<dbReference type="EMBL" id="QWDD01000001">
    <property type="protein sequence ID" value="RNJ48386.1"/>
    <property type="molecule type" value="Genomic_DNA"/>
</dbReference>
<accession>A0A3M9XKT4</accession>
<protein>
    <submittedName>
        <fullName evidence="3">YARHG domain-containing protein</fullName>
    </submittedName>
</protein>
<feature type="chain" id="PRO_5018333410" evidence="1">
    <location>
        <begin position="31"/>
        <end position="96"/>
    </location>
</feature>
<comment type="caution">
    <text evidence="3">The sequence shown here is derived from an EMBL/GenBank/DDBJ whole genome shotgun (WGS) entry which is preliminary data.</text>
</comment>
<evidence type="ECO:0000256" key="1">
    <source>
        <dbReference type="SAM" id="SignalP"/>
    </source>
</evidence>
<keyword evidence="1" id="KW-0732">Signal</keyword>
<dbReference type="InterPro" id="IPR038434">
    <property type="entry name" value="YARHG_sf"/>
</dbReference>
<dbReference type="Pfam" id="PF13308">
    <property type="entry name" value="YARHG"/>
    <property type="match status" value="1"/>
</dbReference>
<dbReference type="AlphaFoldDB" id="A0A3M9XKT4"/>
<dbReference type="Gene3D" id="1.20.58.1690">
    <property type="match status" value="1"/>
</dbReference>
<evidence type="ECO:0000313" key="4">
    <source>
        <dbReference type="Proteomes" id="UP000268623"/>
    </source>
</evidence>
<dbReference type="Proteomes" id="UP000268623">
    <property type="component" value="Unassembled WGS sequence"/>
</dbReference>
<proteinExistence type="predicted"/>
<evidence type="ECO:0000313" key="3">
    <source>
        <dbReference type="EMBL" id="RNJ48386.1"/>
    </source>
</evidence>